<dbReference type="AlphaFoldDB" id="A0A2T2WDS3"/>
<dbReference type="Gene3D" id="3.40.1030.10">
    <property type="entry name" value="Nucleoside phosphorylase/phosphoribosyltransferase catalytic domain"/>
    <property type="match status" value="1"/>
</dbReference>
<dbReference type="PANTHER" id="PTHR43285">
    <property type="entry name" value="ANTHRANILATE PHOSPHORIBOSYLTRANSFERASE"/>
    <property type="match status" value="1"/>
</dbReference>
<evidence type="ECO:0000256" key="9">
    <source>
        <dbReference type="HAMAP-Rule" id="MF_00211"/>
    </source>
</evidence>
<comment type="function">
    <text evidence="9">Catalyzes the transfer of the phosphoribosyl group of 5-phosphorylribose-1-pyrophosphate (PRPP) to anthranilate to yield N-(5'-phosphoribosyl)-anthranilate (PRA).</text>
</comment>
<dbReference type="Proteomes" id="UP000241848">
    <property type="component" value="Unassembled WGS sequence"/>
</dbReference>
<feature type="binding site" evidence="9">
    <location>
        <position position="83"/>
    </location>
    <ligand>
        <name>5-phospho-alpha-D-ribose 1-diphosphate</name>
        <dbReference type="ChEBI" id="CHEBI:58017"/>
    </ligand>
</feature>
<dbReference type="GO" id="GO:0000162">
    <property type="term" value="P:L-tryptophan biosynthetic process"/>
    <property type="evidence" value="ECO:0007669"/>
    <property type="project" value="UniProtKB-UniRule"/>
</dbReference>
<dbReference type="Pfam" id="PF02885">
    <property type="entry name" value="Glycos_trans_3N"/>
    <property type="match status" value="1"/>
</dbReference>
<evidence type="ECO:0000256" key="7">
    <source>
        <dbReference type="ARBA" id="ARBA00052328"/>
    </source>
</evidence>
<keyword evidence="9" id="KW-0479">Metal-binding</keyword>
<dbReference type="InterPro" id="IPR005940">
    <property type="entry name" value="Anthranilate_Pribosyl_Tfrase"/>
</dbReference>
<feature type="binding site" evidence="9">
    <location>
        <begin position="111"/>
        <end position="119"/>
    </location>
    <ligand>
        <name>5-phospho-alpha-D-ribose 1-diphosphate</name>
        <dbReference type="ChEBI" id="CHEBI:58017"/>
    </ligand>
</feature>
<evidence type="ECO:0000313" key="13">
    <source>
        <dbReference type="Proteomes" id="UP000241848"/>
    </source>
</evidence>
<dbReference type="GO" id="GO:0004048">
    <property type="term" value="F:anthranilate phosphoribosyltransferase activity"/>
    <property type="evidence" value="ECO:0007669"/>
    <property type="project" value="UniProtKB-UniRule"/>
</dbReference>
<keyword evidence="2 9" id="KW-0028">Amino-acid biosynthesis</keyword>
<dbReference type="SUPFAM" id="SSF52418">
    <property type="entry name" value="Nucleoside phosphorylase/phosphoribosyltransferase catalytic domain"/>
    <property type="match status" value="1"/>
</dbReference>
<evidence type="ECO:0000256" key="4">
    <source>
        <dbReference type="ARBA" id="ARBA00022679"/>
    </source>
</evidence>
<evidence type="ECO:0000256" key="6">
    <source>
        <dbReference type="ARBA" id="ARBA00023141"/>
    </source>
</evidence>
<evidence type="ECO:0000256" key="8">
    <source>
        <dbReference type="ARBA" id="ARBA00061188"/>
    </source>
</evidence>
<evidence type="ECO:0000256" key="5">
    <source>
        <dbReference type="ARBA" id="ARBA00022822"/>
    </source>
</evidence>
<evidence type="ECO:0000313" key="12">
    <source>
        <dbReference type="EMBL" id="PSR20392.1"/>
    </source>
</evidence>
<comment type="subunit">
    <text evidence="9">Homodimer.</text>
</comment>
<dbReference type="EMBL" id="PXYV01000065">
    <property type="protein sequence ID" value="PSR20392.1"/>
    <property type="molecule type" value="Genomic_DNA"/>
</dbReference>
<feature type="binding site" evidence="9">
    <location>
        <position position="95"/>
    </location>
    <ligand>
        <name>Mg(2+)</name>
        <dbReference type="ChEBI" id="CHEBI:18420"/>
        <label>1</label>
    </ligand>
</feature>
<evidence type="ECO:0000256" key="1">
    <source>
        <dbReference type="ARBA" id="ARBA00004907"/>
    </source>
</evidence>
<evidence type="ECO:0000256" key="2">
    <source>
        <dbReference type="ARBA" id="ARBA00022605"/>
    </source>
</evidence>
<proteinExistence type="inferred from homology"/>
<dbReference type="Gene3D" id="1.20.970.10">
    <property type="entry name" value="Transferase, Pyrimidine Nucleoside Phosphorylase, Chain C"/>
    <property type="match status" value="1"/>
</dbReference>
<dbReference type="InterPro" id="IPR035902">
    <property type="entry name" value="Nuc_phospho_transferase"/>
</dbReference>
<feature type="binding site" evidence="9">
    <location>
        <position position="114"/>
    </location>
    <ligand>
        <name>anthranilate</name>
        <dbReference type="ChEBI" id="CHEBI:16567"/>
        <label>1</label>
    </ligand>
</feature>
<dbReference type="Pfam" id="PF00591">
    <property type="entry name" value="Glycos_transf_3"/>
    <property type="match status" value="1"/>
</dbReference>
<comment type="catalytic activity">
    <reaction evidence="7 9">
        <text>N-(5-phospho-beta-D-ribosyl)anthranilate + diphosphate = 5-phospho-alpha-D-ribose 1-diphosphate + anthranilate</text>
        <dbReference type="Rhea" id="RHEA:11768"/>
        <dbReference type="ChEBI" id="CHEBI:16567"/>
        <dbReference type="ChEBI" id="CHEBI:18277"/>
        <dbReference type="ChEBI" id="CHEBI:33019"/>
        <dbReference type="ChEBI" id="CHEBI:58017"/>
        <dbReference type="EC" id="2.4.2.18"/>
    </reaction>
</comment>
<dbReference type="PANTHER" id="PTHR43285:SF2">
    <property type="entry name" value="ANTHRANILATE PHOSPHORIBOSYLTRANSFERASE"/>
    <property type="match status" value="1"/>
</dbReference>
<comment type="pathway">
    <text evidence="1 9">Amino-acid biosynthesis; L-tryptophan biosynthesis; L-tryptophan from chorismate: step 2/5.</text>
</comment>
<feature type="binding site" evidence="9">
    <location>
        <begin position="86"/>
        <end position="87"/>
    </location>
    <ligand>
        <name>5-phospho-alpha-D-ribose 1-diphosphate</name>
        <dbReference type="ChEBI" id="CHEBI:58017"/>
    </ligand>
</feature>
<organism evidence="12 13">
    <name type="scientific">Sulfobacillus acidophilus</name>
    <dbReference type="NCBI Taxonomy" id="53633"/>
    <lineage>
        <taxon>Bacteria</taxon>
        <taxon>Bacillati</taxon>
        <taxon>Bacillota</taxon>
        <taxon>Clostridia</taxon>
        <taxon>Eubacteriales</taxon>
        <taxon>Clostridiales Family XVII. Incertae Sedis</taxon>
        <taxon>Sulfobacillus</taxon>
    </lineage>
</organism>
<dbReference type="SUPFAM" id="SSF47648">
    <property type="entry name" value="Nucleoside phosphorylase/phosphoribosyltransferase N-terminal domain"/>
    <property type="match status" value="1"/>
</dbReference>
<feature type="binding site" evidence="9">
    <location>
        <begin position="93"/>
        <end position="96"/>
    </location>
    <ligand>
        <name>5-phospho-alpha-D-ribose 1-diphosphate</name>
        <dbReference type="ChEBI" id="CHEBI:58017"/>
    </ligand>
</feature>
<feature type="binding site" evidence="9">
    <location>
        <position position="83"/>
    </location>
    <ligand>
        <name>anthranilate</name>
        <dbReference type="ChEBI" id="CHEBI:16567"/>
        <label>1</label>
    </ligand>
</feature>
<keyword evidence="6 9" id="KW-0057">Aromatic amino acid biosynthesis</keyword>
<dbReference type="UniPathway" id="UPA00035">
    <property type="reaction ID" value="UER00041"/>
</dbReference>
<sequence>MNAVVMASLELLSERKQLSQAQAYQFMDAIMQGEATPVQIGGALMALRVRGETVEELTGFAQAMRAHAVRVPVAHRPLIDTCGTGGDRSFTFNVSTVSAFVVAGAGLRVAKHGNRSATSKSGSADLLEALGVAIATEPQAVATLIDEVGFGFLFAVQVHGSMRFAAPARRELGVRTVFNVLGPLTNPCAPEYQLVGVFDAQWIAPLAEVLNRLGVGRAMVVHGHGGLDEVSLSGATQYALVDHGAVSLGQLTPEELGLARYPVGSFAGADPATNARICRRIISEGESGPLTDLVLANAGVALYVGDMVPSPKEGVKLAREVLSQGAAHRVLEQLIARSSQTTERRDA</sequence>
<dbReference type="FunFam" id="3.40.1030.10:FF:000002">
    <property type="entry name" value="Anthranilate phosphoribosyltransferase"/>
    <property type="match status" value="1"/>
</dbReference>
<feature type="binding site" evidence="9">
    <location>
        <position position="169"/>
    </location>
    <ligand>
        <name>anthranilate</name>
        <dbReference type="ChEBI" id="CHEBI:16567"/>
        <label>2</label>
    </ligand>
</feature>
<keyword evidence="5 9" id="KW-0822">Tryptophan biosynthesis</keyword>
<comment type="caution">
    <text evidence="9">Lacks conserved residue(s) required for the propagation of feature annotation.</text>
</comment>
<dbReference type="EC" id="2.4.2.18" evidence="9"/>
<feature type="binding site" evidence="9">
    <location>
        <position position="228"/>
    </location>
    <ligand>
        <name>Mg(2+)</name>
        <dbReference type="ChEBI" id="CHEBI:18420"/>
        <label>2</label>
    </ligand>
</feature>
<feature type="binding site" evidence="9">
    <location>
        <position position="91"/>
    </location>
    <ligand>
        <name>5-phospho-alpha-D-ribose 1-diphosphate</name>
        <dbReference type="ChEBI" id="CHEBI:58017"/>
    </ligand>
</feature>
<keyword evidence="9" id="KW-0460">Magnesium</keyword>
<accession>A0A2T2WDS3</accession>
<dbReference type="NCBIfam" id="TIGR01245">
    <property type="entry name" value="trpD"/>
    <property type="match status" value="1"/>
</dbReference>
<reference evidence="12 13" key="1">
    <citation type="journal article" date="2014" name="BMC Genomics">
        <title>Comparison of environmental and isolate Sulfobacillus genomes reveals diverse carbon, sulfur, nitrogen, and hydrogen metabolisms.</title>
        <authorList>
            <person name="Justice N.B."/>
            <person name="Norman A."/>
            <person name="Brown C.T."/>
            <person name="Singh A."/>
            <person name="Thomas B.C."/>
            <person name="Banfield J.F."/>
        </authorList>
    </citation>
    <scope>NUCLEOTIDE SEQUENCE [LARGE SCALE GENOMIC DNA]</scope>
    <source>
        <strain evidence="12">AMDSBA3</strain>
    </source>
</reference>
<feature type="binding site" evidence="9">
    <location>
        <position position="229"/>
    </location>
    <ligand>
        <name>Mg(2+)</name>
        <dbReference type="ChEBI" id="CHEBI:18420"/>
        <label>2</label>
    </ligand>
</feature>
<comment type="similarity">
    <text evidence="8">In the C-terminal section; belongs to the anthranilate phosphoribosyltransferase family.</text>
</comment>
<dbReference type="InterPro" id="IPR017459">
    <property type="entry name" value="Glycosyl_Trfase_fam3_N_dom"/>
</dbReference>
<evidence type="ECO:0000259" key="11">
    <source>
        <dbReference type="Pfam" id="PF02885"/>
    </source>
</evidence>
<name>A0A2T2WDS3_9FIRM</name>
<dbReference type="InterPro" id="IPR000312">
    <property type="entry name" value="Glycosyl_Trfase_fam3"/>
</dbReference>
<feature type="domain" description="Glycosyl transferase family 3" evidence="10">
    <location>
        <begin position="77"/>
        <end position="327"/>
    </location>
</feature>
<evidence type="ECO:0000256" key="3">
    <source>
        <dbReference type="ARBA" id="ARBA00022676"/>
    </source>
</evidence>
<dbReference type="HAMAP" id="MF_00211">
    <property type="entry name" value="TrpD"/>
    <property type="match status" value="1"/>
</dbReference>
<dbReference type="GO" id="GO:0000287">
    <property type="term" value="F:magnesium ion binding"/>
    <property type="evidence" value="ECO:0007669"/>
    <property type="project" value="UniProtKB-UniRule"/>
</dbReference>
<gene>
    <name evidence="9 12" type="primary">trpD</name>
    <name evidence="12" type="ORF">C7B45_15200</name>
</gene>
<evidence type="ECO:0000259" key="10">
    <source>
        <dbReference type="Pfam" id="PF00591"/>
    </source>
</evidence>
<feature type="binding site" evidence="9">
    <location>
        <position position="123"/>
    </location>
    <ligand>
        <name>5-phospho-alpha-D-ribose 1-diphosphate</name>
        <dbReference type="ChEBI" id="CHEBI:58017"/>
    </ligand>
</feature>
<feature type="binding site" evidence="9">
    <location>
        <position position="229"/>
    </location>
    <ligand>
        <name>Mg(2+)</name>
        <dbReference type="ChEBI" id="CHEBI:18420"/>
        <label>1</label>
    </ligand>
</feature>
<dbReference type="GO" id="GO:0005829">
    <property type="term" value="C:cytosol"/>
    <property type="evidence" value="ECO:0007669"/>
    <property type="project" value="TreeGrafter"/>
</dbReference>
<keyword evidence="3 9" id="KW-0328">Glycosyltransferase</keyword>
<feature type="domain" description="Glycosyl transferase family 3 N-terminal" evidence="11">
    <location>
        <begin position="10"/>
        <end position="68"/>
    </location>
</feature>
<keyword evidence="4 9" id="KW-0808">Transferase</keyword>
<comment type="similarity">
    <text evidence="9">Belongs to the anthranilate phosphoribosyltransferase family.</text>
</comment>
<comment type="cofactor">
    <cofactor evidence="9">
        <name>Mg(2+)</name>
        <dbReference type="ChEBI" id="CHEBI:18420"/>
    </cofactor>
    <text evidence="9">Binds 2 magnesium ions per monomer.</text>
</comment>
<dbReference type="InterPro" id="IPR036320">
    <property type="entry name" value="Glycosyl_Trfase_fam3_N_dom_sf"/>
</dbReference>
<comment type="caution">
    <text evidence="12">The sequence shown here is derived from an EMBL/GenBank/DDBJ whole genome shotgun (WGS) entry which is preliminary data.</text>
</comment>
<protein>
    <recommendedName>
        <fullName evidence="9">Anthranilate phosphoribosyltransferase</fullName>
        <ecNumber evidence="9">2.4.2.18</ecNumber>
    </recommendedName>
</protein>